<reference evidence="1 2" key="1">
    <citation type="submission" date="2018-05" db="EMBL/GenBank/DDBJ databases">
        <title>Marinilabilia rubrum sp. nov., isolated from saltern sediment.</title>
        <authorList>
            <person name="Zhang R."/>
        </authorList>
    </citation>
    <scope>NUCLEOTIDE SEQUENCE [LARGE SCALE GENOMIC DNA]</scope>
    <source>
        <strain evidence="1 2">WTE16</strain>
    </source>
</reference>
<dbReference type="Proteomes" id="UP000244956">
    <property type="component" value="Unassembled WGS sequence"/>
</dbReference>
<comment type="caution">
    <text evidence="1">The sequence shown here is derived from an EMBL/GenBank/DDBJ whole genome shotgun (WGS) entry which is preliminary data.</text>
</comment>
<dbReference type="Pfam" id="PF20391">
    <property type="entry name" value="DUF6686"/>
    <property type="match status" value="1"/>
</dbReference>
<keyword evidence="2" id="KW-1185">Reference proteome</keyword>
<dbReference type="EMBL" id="QEWP01000020">
    <property type="protein sequence ID" value="PWD98054.1"/>
    <property type="molecule type" value="Genomic_DNA"/>
</dbReference>
<gene>
    <name evidence="1" type="ORF">DDZ16_17830</name>
</gene>
<name>A0A2U2B4U0_9BACT</name>
<proteinExistence type="predicted"/>
<accession>A0A2U2B4U0</accession>
<dbReference type="InterPro" id="IPR046508">
    <property type="entry name" value="DUF6686"/>
</dbReference>
<organism evidence="1 2">
    <name type="scientific">Marinilabilia rubra</name>
    <dbReference type="NCBI Taxonomy" id="2162893"/>
    <lineage>
        <taxon>Bacteria</taxon>
        <taxon>Pseudomonadati</taxon>
        <taxon>Bacteroidota</taxon>
        <taxon>Bacteroidia</taxon>
        <taxon>Marinilabiliales</taxon>
        <taxon>Marinilabiliaceae</taxon>
        <taxon>Marinilabilia</taxon>
    </lineage>
</organism>
<evidence type="ECO:0000313" key="2">
    <source>
        <dbReference type="Proteomes" id="UP000244956"/>
    </source>
</evidence>
<sequence>MYENKADMEILNRTTNGTVFKCDSCSKIHIEYNNLNFNFSPQEYSNFIDFFKNLNEDYWESANALSPYKRKIVVPVGPRNLTAVFNSREVKEIRVLLGIEKKRPERCASYLVSEIGVN</sequence>
<evidence type="ECO:0000313" key="1">
    <source>
        <dbReference type="EMBL" id="PWD98054.1"/>
    </source>
</evidence>
<dbReference type="AlphaFoldDB" id="A0A2U2B4U0"/>
<protein>
    <submittedName>
        <fullName evidence="1">Uncharacterized protein</fullName>
    </submittedName>
</protein>